<reference evidence="1 2" key="2">
    <citation type="journal article" date="2022" name="Mol. Ecol. Resour.">
        <title>The genomes of chicory, endive, great burdock and yacon provide insights into Asteraceae paleo-polyploidization history and plant inulin production.</title>
        <authorList>
            <person name="Fan W."/>
            <person name="Wang S."/>
            <person name="Wang H."/>
            <person name="Wang A."/>
            <person name="Jiang F."/>
            <person name="Liu H."/>
            <person name="Zhao H."/>
            <person name="Xu D."/>
            <person name="Zhang Y."/>
        </authorList>
    </citation>
    <scope>NUCLEOTIDE SEQUENCE [LARGE SCALE GENOMIC DNA]</scope>
    <source>
        <strain evidence="2">cv. Niubang</strain>
    </source>
</reference>
<organism evidence="1 2">
    <name type="scientific">Arctium lappa</name>
    <name type="common">Greater burdock</name>
    <name type="synonym">Lappa major</name>
    <dbReference type="NCBI Taxonomy" id="4217"/>
    <lineage>
        <taxon>Eukaryota</taxon>
        <taxon>Viridiplantae</taxon>
        <taxon>Streptophyta</taxon>
        <taxon>Embryophyta</taxon>
        <taxon>Tracheophyta</taxon>
        <taxon>Spermatophyta</taxon>
        <taxon>Magnoliopsida</taxon>
        <taxon>eudicotyledons</taxon>
        <taxon>Gunneridae</taxon>
        <taxon>Pentapetalae</taxon>
        <taxon>asterids</taxon>
        <taxon>campanulids</taxon>
        <taxon>Asterales</taxon>
        <taxon>Asteraceae</taxon>
        <taxon>Carduoideae</taxon>
        <taxon>Cardueae</taxon>
        <taxon>Arctiinae</taxon>
        <taxon>Arctium</taxon>
    </lineage>
</organism>
<sequence length="69" mass="8252">MATHLENSLSLSLCTFANIFCEICVVRNLSQQTVKNIQNQRQPHNTHPHTKKKRYYKTTRNSRKRFDLY</sequence>
<evidence type="ECO:0000313" key="2">
    <source>
        <dbReference type="Proteomes" id="UP001055879"/>
    </source>
</evidence>
<dbReference type="EMBL" id="CM042047">
    <property type="protein sequence ID" value="KAI3769512.1"/>
    <property type="molecule type" value="Genomic_DNA"/>
</dbReference>
<comment type="caution">
    <text evidence="1">The sequence shown here is derived from an EMBL/GenBank/DDBJ whole genome shotgun (WGS) entry which is preliminary data.</text>
</comment>
<keyword evidence="2" id="KW-1185">Reference proteome</keyword>
<proteinExistence type="predicted"/>
<accession>A0ACB9FFU7</accession>
<dbReference type="Proteomes" id="UP001055879">
    <property type="component" value="Linkage Group LG01"/>
</dbReference>
<reference evidence="2" key="1">
    <citation type="journal article" date="2022" name="Mol. Ecol. Resour.">
        <title>The genomes of chicory, endive, great burdock and yacon provide insights into Asteraceae palaeo-polyploidization history and plant inulin production.</title>
        <authorList>
            <person name="Fan W."/>
            <person name="Wang S."/>
            <person name="Wang H."/>
            <person name="Wang A."/>
            <person name="Jiang F."/>
            <person name="Liu H."/>
            <person name="Zhao H."/>
            <person name="Xu D."/>
            <person name="Zhang Y."/>
        </authorList>
    </citation>
    <scope>NUCLEOTIDE SEQUENCE [LARGE SCALE GENOMIC DNA]</scope>
    <source>
        <strain evidence="2">cv. Niubang</strain>
    </source>
</reference>
<gene>
    <name evidence="1" type="ORF">L6452_00618</name>
</gene>
<protein>
    <submittedName>
        <fullName evidence="1">Uncharacterized protein</fullName>
    </submittedName>
</protein>
<name>A0ACB9FFU7_ARCLA</name>
<evidence type="ECO:0000313" key="1">
    <source>
        <dbReference type="EMBL" id="KAI3769512.1"/>
    </source>
</evidence>